<keyword evidence="10" id="KW-1185">Reference proteome</keyword>
<dbReference type="AlphaFoldDB" id="A0A5C6UYK1"/>
<dbReference type="CDD" id="cd01556">
    <property type="entry name" value="EPSP_synthase"/>
    <property type="match status" value="1"/>
</dbReference>
<evidence type="ECO:0000313" key="10">
    <source>
        <dbReference type="Proteomes" id="UP000321168"/>
    </source>
</evidence>
<dbReference type="Gene3D" id="3.65.10.10">
    <property type="entry name" value="Enolpyruvate transferase domain"/>
    <property type="match status" value="2"/>
</dbReference>
<dbReference type="GO" id="GO:0009423">
    <property type="term" value="P:chorismate biosynthetic process"/>
    <property type="evidence" value="ECO:0007669"/>
    <property type="project" value="UniProtKB-UniRule"/>
</dbReference>
<dbReference type="UniPathway" id="UPA00053">
    <property type="reaction ID" value="UER00089"/>
</dbReference>
<name>A0A5C6UYK1_9FLAO</name>
<comment type="subcellular location">
    <subcellularLocation>
        <location evidence="7">Cytoplasm</location>
    </subcellularLocation>
</comment>
<accession>A0A5C6UYK1</accession>
<dbReference type="HAMAP" id="MF_00210">
    <property type="entry name" value="EPSP_synth"/>
    <property type="match status" value="1"/>
</dbReference>
<evidence type="ECO:0000256" key="6">
    <source>
        <dbReference type="ARBA" id="ARBA00044633"/>
    </source>
</evidence>
<feature type="binding site" evidence="7">
    <location>
        <position position="23"/>
    </location>
    <ligand>
        <name>3-phosphoshikimate</name>
        <dbReference type="ChEBI" id="CHEBI:145989"/>
    </ligand>
</feature>
<comment type="subunit">
    <text evidence="7">Monomer.</text>
</comment>
<feature type="binding site" evidence="7">
    <location>
        <position position="339"/>
    </location>
    <ligand>
        <name>phosphoenolpyruvate</name>
        <dbReference type="ChEBI" id="CHEBI:58702"/>
    </ligand>
</feature>
<feature type="binding site" evidence="7">
    <location>
        <position position="22"/>
    </location>
    <ligand>
        <name>3-phosphoshikimate</name>
        <dbReference type="ChEBI" id="CHEBI:145989"/>
    </ligand>
</feature>
<evidence type="ECO:0000256" key="5">
    <source>
        <dbReference type="ARBA" id="ARBA00023141"/>
    </source>
</evidence>
<feature type="domain" description="Enolpyruvate transferase" evidence="8">
    <location>
        <begin position="12"/>
        <end position="414"/>
    </location>
</feature>
<organism evidence="9 10">
    <name type="scientific">Luteibaculum oceani</name>
    <dbReference type="NCBI Taxonomy" id="1294296"/>
    <lineage>
        <taxon>Bacteria</taxon>
        <taxon>Pseudomonadati</taxon>
        <taxon>Bacteroidota</taxon>
        <taxon>Flavobacteriia</taxon>
        <taxon>Flavobacteriales</taxon>
        <taxon>Luteibaculaceae</taxon>
        <taxon>Luteibaculum</taxon>
    </lineage>
</organism>
<evidence type="ECO:0000256" key="4">
    <source>
        <dbReference type="ARBA" id="ARBA00022679"/>
    </source>
</evidence>
<keyword evidence="5 7" id="KW-0057">Aromatic amino acid biosynthesis</keyword>
<dbReference type="Pfam" id="PF00275">
    <property type="entry name" value="EPSP_synthase"/>
    <property type="match status" value="1"/>
</dbReference>
<evidence type="ECO:0000256" key="3">
    <source>
        <dbReference type="ARBA" id="ARBA00022605"/>
    </source>
</evidence>
<feature type="binding site" evidence="7">
    <location>
        <position position="22"/>
    </location>
    <ligand>
        <name>phosphoenolpyruvate</name>
        <dbReference type="ChEBI" id="CHEBI:58702"/>
    </ligand>
</feature>
<proteinExistence type="inferred from homology"/>
<feature type="active site" description="Proton acceptor" evidence="7">
    <location>
        <position position="308"/>
    </location>
</feature>
<dbReference type="PANTHER" id="PTHR21090">
    <property type="entry name" value="AROM/DEHYDROQUINATE SYNTHASE"/>
    <property type="match status" value="1"/>
</dbReference>
<dbReference type="RefSeq" id="WP_147015276.1">
    <property type="nucleotide sequence ID" value="NZ_VORB01000011.1"/>
</dbReference>
<comment type="function">
    <text evidence="7">Catalyzes the transfer of the enolpyruvyl moiety of phosphoenolpyruvate (PEP) to the 5-hydroxyl of shikimate-3-phosphate (S3P) to produce enolpyruvyl shikimate-3-phosphate and inorganic phosphate.</text>
</comment>
<feature type="binding site" evidence="7">
    <location>
        <position position="120"/>
    </location>
    <ligand>
        <name>phosphoenolpyruvate</name>
        <dbReference type="ChEBI" id="CHEBI:58702"/>
    </ligand>
</feature>
<feature type="binding site" evidence="7">
    <location>
        <position position="165"/>
    </location>
    <ligand>
        <name>3-phosphoshikimate</name>
        <dbReference type="ChEBI" id="CHEBI:145989"/>
    </ligand>
</feature>
<evidence type="ECO:0000313" key="9">
    <source>
        <dbReference type="EMBL" id="TXC76038.1"/>
    </source>
</evidence>
<protein>
    <recommendedName>
        <fullName evidence="7">3-phosphoshikimate 1-carboxyvinyltransferase</fullName>
        <ecNumber evidence="7">2.5.1.19</ecNumber>
    </recommendedName>
    <alternativeName>
        <fullName evidence="7">5-enolpyruvylshikimate-3-phosphate synthase</fullName>
        <shortName evidence="7">EPSP synthase</shortName>
        <shortName evidence="7">EPSPS</shortName>
    </alternativeName>
</protein>
<keyword evidence="4 7" id="KW-0808">Transferase</keyword>
<feature type="binding site" evidence="7">
    <location>
        <position position="190"/>
    </location>
    <ligand>
        <name>3-phosphoshikimate</name>
        <dbReference type="ChEBI" id="CHEBI:145989"/>
    </ligand>
</feature>
<feature type="binding site" evidence="7">
    <location>
        <position position="92"/>
    </location>
    <ligand>
        <name>phosphoenolpyruvate</name>
        <dbReference type="ChEBI" id="CHEBI:58702"/>
    </ligand>
</feature>
<feature type="binding site" evidence="7">
    <location>
        <position position="406"/>
    </location>
    <ligand>
        <name>phosphoenolpyruvate</name>
        <dbReference type="ChEBI" id="CHEBI:58702"/>
    </ligand>
</feature>
<feature type="binding site" evidence="7">
    <location>
        <position position="163"/>
    </location>
    <ligand>
        <name>3-phosphoshikimate</name>
        <dbReference type="ChEBI" id="CHEBI:145989"/>
    </ligand>
</feature>
<dbReference type="InterPro" id="IPR001986">
    <property type="entry name" value="Enolpyruvate_Tfrase_dom"/>
</dbReference>
<comment type="caution">
    <text evidence="9">The sequence shown here is derived from an EMBL/GenBank/DDBJ whole genome shotgun (WGS) entry which is preliminary data.</text>
</comment>
<feature type="binding site" evidence="7">
    <location>
        <position position="165"/>
    </location>
    <ligand>
        <name>phosphoenolpyruvate</name>
        <dbReference type="ChEBI" id="CHEBI:58702"/>
    </ligand>
</feature>
<dbReference type="EC" id="2.5.1.19" evidence="7"/>
<dbReference type="EMBL" id="VORB01000011">
    <property type="protein sequence ID" value="TXC76038.1"/>
    <property type="molecule type" value="Genomic_DNA"/>
</dbReference>
<evidence type="ECO:0000256" key="7">
    <source>
        <dbReference type="HAMAP-Rule" id="MF_00210"/>
    </source>
</evidence>
<keyword evidence="3 7" id="KW-0028">Amino-acid biosynthesis</keyword>
<dbReference type="OrthoDB" id="9809920at2"/>
<dbReference type="GO" id="GO:0008652">
    <property type="term" value="P:amino acid biosynthetic process"/>
    <property type="evidence" value="ECO:0007669"/>
    <property type="project" value="UniProtKB-KW"/>
</dbReference>
<comment type="caution">
    <text evidence="7">Lacks conserved residue(s) required for the propagation of feature annotation.</text>
</comment>
<dbReference type="InterPro" id="IPR006264">
    <property type="entry name" value="EPSP_synthase"/>
</dbReference>
<feature type="binding site" evidence="7">
    <location>
        <position position="164"/>
    </location>
    <ligand>
        <name>3-phosphoshikimate</name>
        <dbReference type="ChEBI" id="CHEBI:145989"/>
    </ligand>
</feature>
<dbReference type="PANTHER" id="PTHR21090:SF5">
    <property type="entry name" value="PENTAFUNCTIONAL AROM POLYPEPTIDE"/>
    <property type="match status" value="1"/>
</dbReference>
<feature type="binding site" evidence="7">
    <location>
        <position position="308"/>
    </location>
    <ligand>
        <name>3-phosphoshikimate</name>
        <dbReference type="ChEBI" id="CHEBI:145989"/>
    </ligand>
</feature>
<feature type="binding site" evidence="7">
    <location>
        <position position="380"/>
    </location>
    <ligand>
        <name>phosphoenolpyruvate</name>
        <dbReference type="ChEBI" id="CHEBI:58702"/>
    </ligand>
</feature>
<comment type="pathway">
    <text evidence="1 7">Metabolic intermediate biosynthesis; chorismate biosynthesis; chorismate from D-erythrose 4-phosphate and phosphoenolpyruvate: step 6/7.</text>
</comment>
<dbReference type="Proteomes" id="UP000321168">
    <property type="component" value="Unassembled WGS sequence"/>
</dbReference>
<dbReference type="SUPFAM" id="SSF55205">
    <property type="entry name" value="EPT/RTPC-like"/>
    <property type="match status" value="1"/>
</dbReference>
<keyword evidence="7" id="KW-0963">Cytoplasm</keyword>
<gene>
    <name evidence="7 9" type="primary">aroA</name>
    <name evidence="9" type="ORF">FRX97_11025</name>
</gene>
<dbReference type="InterPro" id="IPR036968">
    <property type="entry name" value="Enolpyruvate_Tfrase_sf"/>
</dbReference>
<evidence type="ECO:0000256" key="1">
    <source>
        <dbReference type="ARBA" id="ARBA00004811"/>
    </source>
</evidence>
<reference evidence="9 10" key="1">
    <citation type="submission" date="2019-08" db="EMBL/GenBank/DDBJ databases">
        <title>Genome of Luteibaculum oceani JCM 18817.</title>
        <authorList>
            <person name="Bowman J.P."/>
        </authorList>
    </citation>
    <scope>NUCLEOTIDE SEQUENCE [LARGE SCALE GENOMIC DNA]</scope>
    <source>
        <strain evidence="9 10">JCM 18817</strain>
    </source>
</reference>
<dbReference type="GO" id="GO:0005737">
    <property type="term" value="C:cytoplasm"/>
    <property type="evidence" value="ECO:0007669"/>
    <property type="project" value="UniProtKB-SubCell"/>
</dbReference>
<dbReference type="GO" id="GO:0009073">
    <property type="term" value="P:aromatic amino acid family biosynthetic process"/>
    <property type="evidence" value="ECO:0007669"/>
    <property type="project" value="UniProtKB-KW"/>
</dbReference>
<dbReference type="GO" id="GO:0003866">
    <property type="term" value="F:3-phosphoshikimate 1-carboxyvinyltransferase activity"/>
    <property type="evidence" value="ECO:0007669"/>
    <property type="project" value="UniProtKB-UniRule"/>
</dbReference>
<comment type="catalytic activity">
    <reaction evidence="6">
        <text>3-phosphoshikimate + phosphoenolpyruvate = 5-O-(1-carboxyvinyl)-3-phosphoshikimate + phosphate</text>
        <dbReference type="Rhea" id="RHEA:21256"/>
        <dbReference type="ChEBI" id="CHEBI:43474"/>
        <dbReference type="ChEBI" id="CHEBI:57701"/>
        <dbReference type="ChEBI" id="CHEBI:58702"/>
        <dbReference type="ChEBI" id="CHEBI:145989"/>
        <dbReference type="EC" id="2.5.1.19"/>
    </reaction>
    <physiologicalReaction direction="left-to-right" evidence="6">
        <dbReference type="Rhea" id="RHEA:21257"/>
    </physiologicalReaction>
</comment>
<feature type="binding site" evidence="7">
    <location>
        <position position="335"/>
    </location>
    <ligand>
        <name>3-phosphoshikimate</name>
        <dbReference type="ChEBI" id="CHEBI:145989"/>
    </ligand>
</feature>
<feature type="binding site" evidence="7">
    <location>
        <position position="27"/>
    </location>
    <ligand>
        <name>3-phosphoshikimate</name>
        <dbReference type="ChEBI" id="CHEBI:145989"/>
    </ligand>
</feature>
<sequence>MRPTLSIPPFKYSGEIIAPASKSVLQRAIAIASLQPRKTIITGYTPSNDVEAALEIASRIGASWEINDRELQIIGTKNVDLETIEINCGEAGLSTRMFAPIVATLSRQCSISGEGSLLYRPLPGIIDALEQLGTRVKSNNEKLPIFTEGKAQAQNISIDGSHSSQLLTGLLIALSHQPLKTKISVSNLKSIPYAQMTLDLLQEFGIHIENREFKEFVIPPFNPSLTQDIHIHAEGDWSGAAFHVVGAAISGKVKLLGLDINSSQADMQIIHAIDKAGARWSWNQEEKSITVEKNQLNAFEFDATHCPDLFPPLAVLAANCKGTSVIHGTHRLTHKESNRALTIQEELSRLDIAVELENNTMKIHGFPVHSGSISSRNDHRIAMMGATFAAVSKAPIIIEKPSAVQKSYPSFFNDIEPMFSNISN</sequence>
<evidence type="ECO:0000259" key="8">
    <source>
        <dbReference type="Pfam" id="PF00275"/>
    </source>
</evidence>
<comment type="similarity">
    <text evidence="2 7">Belongs to the EPSP synthase family.</text>
</comment>
<dbReference type="NCBIfam" id="TIGR01356">
    <property type="entry name" value="aroA"/>
    <property type="match status" value="1"/>
</dbReference>
<dbReference type="InterPro" id="IPR013792">
    <property type="entry name" value="RNA3'P_cycl/enolpyr_Trfase_a/b"/>
</dbReference>
<dbReference type="PIRSF" id="PIRSF000505">
    <property type="entry name" value="EPSPS"/>
    <property type="match status" value="1"/>
</dbReference>
<evidence type="ECO:0000256" key="2">
    <source>
        <dbReference type="ARBA" id="ARBA00009948"/>
    </source>
</evidence>